<evidence type="ECO:0000259" key="6">
    <source>
        <dbReference type="PROSITE" id="PS51686"/>
    </source>
</evidence>
<keyword evidence="1 5" id="KW-0489">Methyltransferase</keyword>
<evidence type="ECO:0000256" key="2">
    <source>
        <dbReference type="ARBA" id="ARBA00022679"/>
    </source>
</evidence>
<dbReference type="Gene3D" id="3.30.70.1170">
    <property type="entry name" value="Sun protein, domain 3"/>
    <property type="match status" value="1"/>
</dbReference>
<dbReference type="STRING" id="156889.Mmc1_3469"/>
<dbReference type="PRINTS" id="PR02008">
    <property type="entry name" value="RCMTFAMILY"/>
</dbReference>
<evidence type="ECO:0000256" key="3">
    <source>
        <dbReference type="ARBA" id="ARBA00022691"/>
    </source>
</evidence>
<evidence type="ECO:0000256" key="1">
    <source>
        <dbReference type="ARBA" id="ARBA00022603"/>
    </source>
</evidence>
<keyword evidence="8" id="KW-1185">Reference proteome</keyword>
<dbReference type="eggNOG" id="COG0144">
    <property type="taxonomic scope" value="Bacteria"/>
</dbReference>
<dbReference type="KEGG" id="mgm:Mmc1_3469"/>
<dbReference type="OrthoDB" id="9810297at2"/>
<feature type="active site" description="Nucleophile" evidence="5">
    <location>
        <position position="344"/>
    </location>
</feature>
<dbReference type="InterPro" id="IPR001678">
    <property type="entry name" value="MeTrfase_RsmB-F_NOP2_dom"/>
</dbReference>
<evidence type="ECO:0000313" key="8">
    <source>
        <dbReference type="Proteomes" id="UP000002586"/>
    </source>
</evidence>
<dbReference type="InterPro" id="IPR054728">
    <property type="entry name" value="RsmB-like_ferredoxin"/>
</dbReference>
<dbReference type="PROSITE" id="PS51686">
    <property type="entry name" value="SAM_MT_RSMB_NOP"/>
    <property type="match status" value="1"/>
</dbReference>
<comment type="similarity">
    <text evidence="5">Belongs to the class I-like SAM-binding methyltransferase superfamily. RsmB/NOP family.</text>
</comment>
<feature type="domain" description="SAM-dependent MTase RsmB/NOP-type" evidence="6">
    <location>
        <begin position="130"/>
        <end position="404"/>
    </location>
</feature>
<dbReference type="HOGENOM" id="CLU_005316_0_2_5"/>
<protein>
    <submittedName>
        <fullName evidence="7">Fmu (Sun) domain protein</fullName>
    </submittedName>
</protein>
<dbReference type="Proteomes" id="UP000002586">
    <property type="component" value="Chromosome"/>
</dbReference>
<dbReference type="Pfam" id="PF01189">
    <property type="entry name" value="Methyltr_RsmB-F"/>
    <property type="match status" value="1"/>
</dbReference>
<dbReference type="GO" id="GO:0008173">
    <property type="term" value="F:RNA methyltransferase activity"/>
    <property type="evidence" value="ECO:0007669"/>
    <property type="project" value="InterPro"/>
</dbReference>
<proteinExistence type="inferred from homology"/>
<dbReference type="InterPro" id="IPR029063">
    <property type="entry name" value="SAM-dependent_MTases_sf"/>
</dbReference>
<accession>A0LDB1</accession>
<dbReference type="EMBL" id="CP000471">
    <property type="protein sequence ID" value="ABK45954.1"/>
    <property type="molecule type" value="Genomic_DNA"/>
</dbReference>
<dbReference type="InterPro" id="IPR023267">
    <property type="entry name" value="RCMT"/>
</dbReference>
<reference evidence="8" key="1">
    <citation type="journal article" date="2009" name="Appl. Environ. Microbiol.">
        <title>Complete genome sequence of the chemolithoautotrophic marine magnetotactic coccus strain MC-1.</title>
        <authorList>
            <person name="Schubbe S."/>
            <person name="Williams T.J."/>
            <person name="Xie G."/>
            <person name="Kiss H.E."/>
            <person name="Brettin T.S."/>
            <person name="Martinez D."/>
            <person name="Ross C.A."/>
            <person name="Schuler D."/>
            <person name="Cox B.L."/>
            <person name="Nealson K.H."/>
            <person name="Bazylinski D.A."/>
        </authorList>
    </citation>
    <scope>NUCLEOTIDE SEQUENCE [LARGE SCALE GENOMIC DNA]</scope>
    <source>
        <strain evidence="8">ATCC BAA-1437 / JCM 17883 / MC-1</strain>
    </source>
</reference>
<evidence type="ECO:0000256" key="4">
    <source>
        <dbReference type="ARBA" id="ARBA00022884"/>
    </source>
</evidence>
<keyword evidence="2 5" id="KW-0808">Transferase</keyword>
<gene>
    <name evidence="7" type="ordered locus">Mmc1_3469</name>
</gene>
<dbReference type="Gene3D" id="3.40.50.150">
    <property type="entry name" value="Vaccinia Virus protein VP39"/>
    <property type="match status" value="1"/>
</dbReference>
<evidence type="ECO:0000313" key="7">
    <source>
        <dbReference type="EMBL" id="ABK45954.1"/>
    </source>
</evidence>
<comment type="caution">
    <text evidence="5">Lacks conserved residue(s) required for the propagation of feature annotation.</text>
</comment>
<reference evidence="7 8" key="2">
    <citation type="journal article" date="2012" name="Int. J. Syst. Evol. Microbiol.">
        <title>Magnetococcus marinus gen. nov., sp. nov., a marine, magnetotactic bacterium that represents a novel lineage (Magnetococcaceae fam. nov.; Magnetococcales ord. nov.) at the base of the Alphaproteobacteria.</title>
        <authorList>
            <person name="Bazylinski D.A."/>
            <person name="Williams T.J."/>
            <person name="Lefevre C.T."/>
            <person name="Berg R.J."/>
            <person name="Zhang C.L."/>
            <person name="Bowser S.S."/>
            <person name="Dean A.J."/>
            <person name="Beveridge T.J."/>
        </authorList>
    </citation>
    <scope>NUCLEOTIDE SEQUENCE [LARGE SCALE GENOMIC DNA]</scope>
    <source>
        <strain evidence="8">ATCC BAA-1437 / JCM 17883 / MC-1</strain>
    </source>
</reference>
<keyword evidence="3 5" id="KW-0949">S-adenosyl-L-methionine</keyword>
<sequence length="404" mass="45003">MSMPSAHTQLVAQLAEQILNHPERAVDGILRRSFKEHPQMGSGDRRRVSDRLYLLLRHLRRFNGLHTGQPYLPACEARALLPLVQMAEQALSEGLPPRQPQESDGLYYSLPDWLWQAWCEQYGQDAAQMLAAAMLEQAPVDLRVNRQRASREGVAQRLLESGVESAPLAISADGLRLTKRHLLRDHPVFLEGLAEIQDGGSQCIAPLLQPVAGQLLVDFCAGGGGKTVHLAALMQNKGRILALDTQEHRLKRLAPRLKRNQIKMVQSHTIRHERDPWLSRWYGKADGVLVDAPCSGSGTLRRHPEIKWQLEPGQVGSLAIQQGALLEGAAHLVKRGGRLVYATCSLLAQENEEVVEAFLRTNRGFRLEEIQGLGDLQRLATPYLKVMPQQAQTDGFFSAVLIRT</sequence>
<dbReference type="PANTHER" id="PTHR22807">
    <property type="entry name" value="NOP2 YEAST -RELATED NOL1/NOP2/FMU SUN DOMAIN-CONTAINING"/>
    <property type="match status" value="1"/>
</dbReference>
<dbReference type="GO" id="GO:0001510">
    <property type="term" value="P:RNA methylation"/>
    <property type="evidence" value="ECO:0007669"/>
    <property type="project" value="InterPro"/>
</dbReference>
<name>A0LDB1_MAGMM</name>
<dbReference type="GO" id="GO:0003723">
    <property type="term" value="F:RNA binding"/>
    <property type="evidence" value="ECO:0007669"/>
    <property type="project" value="UniProtKB-UniRule"/>
</dbReference>
<dbReference type="PANTHER" id="PTHR22807:SF53">
    <property type="entry name" value="RIBOSOMAL RNA SMALL SUBUNIT METHYLTRANSFERASE B-RELATED"/>
    <property type="match status" value="1"/>
</dbReference>
<dbReference type="SUPFAM" id="SSF53335">
    <property type="entry name" value="S-adenosyl-L-methionine-dependent methyltransferases"/>
    <property type="match status" value="1"/>
</dbReference>
<keyword evidence="4 5" id="KW-0694">RNA-binding</keyword>
<dbReference type="InterPro" id="IPR049560">
    <property type="entry name" value="MeTrfase_RsmB-F_NOP2_cat"/>
</dbReference>
<feature type="binding site" evidence="5">
    <location>
        <position position="291"/>
    </location>
    <ligand>
        <name>S-adenosyl-L-methionine</name>
        <dbReference type="ChEBI" id="CHEBI:59789"/>
    </ligand>
</feature>
<dbReference type="AlphaFoldDB" id="A0LDB1"/>
<feature type="binding site" evidence="5">
    <location>
        <position position="244"/>
    </location>
    <ligand>
        <name>S-adenosyl-L-methionine</name>
        <dbReference type="ChEBI" id="CHEBI:59789"/>
    </ligand>
</feature>
<dbReference type="Pfam" id="PF22458">
    <property type="entry name" value="RsmF-B_ferredox"/>
    <property type="match status" value="1"/>
</dbReference>
<dbReference type="RefSeq" id="WP_011715010.1">
    <property type="nucleotide sequence ID" value="NC_008576.1"/>
</dbReference>
<organism evidence="7 8">
    <name type="scientific">Magnetococcus marinus (strain ATCC BAA-1437 / JCM 17883 / MC-1)</name>
    <dbReference type="NCBI Taxonomy" id="156889"/>
    <lineage>
        <taxon>Bacteria</taxon>
        <taxon>Pseudomonadati</taxon>
        <taxon>Pseudomonadota</taxon>
        <taxon>Magnetococcia</taxon>
        <taxon>Magnetococcales</taxon>
        <taxon>Magnetococcaceae</taxon>
        <taxon>Magnetococcus</taxon>
    </lineage>
</organism>
<evidence type="ECO:0000256" key="5">
    <source>
        <dbReference type="PROSITE-ProRule" id="PRU01023"/>
    </source>
</evidence>